<dbReference type="Pfam" id="PF13183">
    <property type="entry name" value="Fer4_8"/>
    <property type="match status" value="1"/>
</dbReference>
<evidence type="ECO:0000256" key="1">
    <source>
        <dbReference type="ARBA" id="ARBA00004808"/>
    </source>
</evidence>
<accession>A0A811TBS8</accession>
<evidence type="ECO:0000313" key="10">
    <source>
        <dbReference type="EMBL" id="CAD6493208.1"/>
    </source>
</evidence>
<dbReference type="InterPro" id="IPR017900">
    <property type="entry name" value="4Fe4S_Fe_S_CS"/>
</dbReference>
<dbReference type="InterPro" id="IPR017896">
    <property type="entry name" value="4Fe4S_Fe-S-bd"/>
</dbReference>
<dbReference type="AlphaFoldDB" id="A0A811TBS8"/>
<feature type="domain" description="4Fe-4S ferredoxin-type" evidence="9">
    <location>
        <begin position="11"/>
        <end position="41"/>
    </location>
</feature>
<evidence type="ECO:0000313" key="11">
    <source>
        <dbReference type="Proteomes" id="UP000639006"/>
    </source>
</evidence>
<organism evidence="10 11">
    <name type="scientific">Candidatus Argoarchaeum ethanivorans</name>
    <dbReference type="NCBI Taxonomy" id="2608793"/>
    <lineage>
        <taxon>Archaea</taxon>
        <taxon>Methanobacteriati</taxon>
        <taxon>Methanobacteriota</taxon>
        <taxon>Stenosarchaea group</taxon>
        <taxon>Methanomicrobia</taxon>
        <taxon>Methanosarcinales</taxon>
        <taxon>Methanosarcinales incertae sedis</taxon>
        <taxon>GOM Arc I cluster</taxon>
        <taxon>Candidatus Argoarchaeum</taxon>
    </lineage>
</organism>
<dbReference type="GO" id="GO:0005886">
    <property type="term" value="C:plasma membrane"/>
    <property type="evidence" value="ECO:0007669"/>
    <property type="project" value="TreeGrafter"/>
</dbReference>
<dbReference type="GO" id="GO:0051912">
    <property type="term" value="F:CoB--CoM heterodisulfide reductase activity"/>
    <property type="evidence" value="ECO:0007669"/>
    <property type="project" value="UniProtKB-EC"/>
</dbReference>
<dbReference type="PROSITE" id="PS51379">
    <property type="entry name" value="4FE4S_FER_2"/>
    <property type="match status" value="1"/>
</dbReference>
<dbReference type="Proteomes" id="UP000639006">
    <property type="component" value="Unassembled WGS sequence"/>
</dbReference>
<evidence type="ECO:0000256" key="4">
    <source>
        <dbReference type="ARBA" id="ARBA00022723"/>
    </source>
</evidence>
<comment type="pathway">
    <text evidence="1">Cofactor metabolism; coenzyme M-coenzyme B heterodisulfide reduction; coenzyme B and coenzyme M from coenzyme M-coenzyme B heterodisulfide: step 1/1.</text>
</comment>
<evidence type="ECO:0000256" key="5">
    <source>
        <dbReference type="ARBA" id="ARBA00022994"/>
    </source>
</evidence>
<proteinExistence type="inferred from homology"/>
<evidence type="ECO:0000256" key="6">
    <source>
        <dbReference type="ARBA" id="ARBA00023002"/>
    </source>
</evidence>
<keyword evidence="6 10" id="KW-0560">Oxidoreductase</keyword>
<evidence type="ECO:0000256" key="8">
    <source>
        <dbReference type="ARBA" id="ARBA00023014"/>
    </source>
</evidence>
<comment type="caution">
    <text evidence="10">The sequence shown here is derived from an EMBL/GenBank/DDBJ whole genome shotgun (WGS) entry which is preliminary data.</text>
</comment>
<dbReference type="PROSITE" id="PS00198">
    <property type="entry name" value="4FE4S_FER_1"/>
    <property type="match status" value="1"/>
</dbReference>
<dbReference type="UniPathway" id="UPA00647">
    <property type="reaction ID" value="UER00700"/>
</dbReference>
<dbReference type="InterPro" id="IPR051460">
    <property type="entry name" value="HdrC_iron-sulfur_subunit"/>
</dbReference>
<evidence type="ECO:0000259" key="9">
    <source>
        <dbReference type="PROSITE" id="PS51379"/>
    </source>
</evidence>
<dbReference type="InterPro" id="IPR017680">
    <property type="entry name" value="CoB/CoM_hetero-S_Rdtase_csu"/>
</dbReference>
<keyword evidence="5" id="KW-0484">Methanogenesis</keyword>
<dbReference type="EMBL" id="CAJHIQ010000026">
    <property type="protein sequence ID" value="CAD6493208.1"/>
    <property type="molecule type" value="Genomic_DNA"/>
</dbReference>
<dbReference type="Gene3D" id="1.10.1060.10">
    <property type="entry name" value="Alpha-helical ferredoxin"/>
    <property type="match status" value="1"/>
</dbReference>
<keyword evidence="3" id="KW-0004">4Fe-4S</keyword>
<evidence type="ECO:0000256" key="3">
    <source>
        <dbReference type="ARBA" id="ARBA00022485"/>
    </source>
</evidence>
<comment type="similarity">
    <text evidence="2">Belongs to the HdrC family.</text>
</comment>
<gene>
    <name evidence="10" type="primary">hdrC</name>
    <name evidence="10" type="ORF">DIAAKJNI_00453</name>
</gene>
<dbReference type="EC" id="1.8.98.1" evidence="10"/>
<dbReference type="GO" id="GO:0046872">
    <property type="term" value="F:metal ion binding"/>
    <property type="evidence" value="ECO:0007669"/>
    <property type="project" value="UniProtKB-KW"/>
</dbReference>
<reference evidence="10" key="1">
    <citation type="submission" date="2020-10" db="EMBL/GenBank/DDBJ databases">
        <authorList>
            <person name="Hahn C.J."/>
            <person name="Laso-Perez R."/>
            <person name="Vulcano F."/>
            <person name="Vaziourakis K.-M."/>
            <person name="Stokke R."/>
            <person name="Steen I.H."/>
            <person name="Teske A."/>
            <person name="Boetius A."/>
            <person name="Liebeke M."/>
            <person name="Amann R."/>
            <person name="Knittel K."/>
        </authorList>
    </citation>
    <scope>NUCLEOTIDE SEQUENCE</scope>
    <source>
        <strain evidence="10">Gfbio:e3339647-f889-4370-9287-4fb5cb688e4c:AG392M11_GoMArc1</strain>
    </source>
</reference>
<dbReference type="PANTHER" id="PTHR43255:SF1">
    <property type="entry name" value="IRON-SULFUR-BINDING OXIDOREDUCTASE FADF-RELATED"/>
    <property type="match status" value="1"/>
</dbReference>
<dbReference type="SUPFAM" id="SSF46548">
    <property type="entry name" value="alpha-helical ferredoxin"/>
    <property type="match status" value="1"/>
</dbReference>
<dbReference type="GO" id="GO:0015948">
    <property type="term" value="P:methanogenesis"/>
    <property type="evidence" value="ECO:0007669"/>
    <property type="project" value="UniProtKB-KW"/>
</dbReference>
<protein>
    <submittedName>
        <fullName evidence="10">CoB--CoM heterodisulfide reductase iron-sulfur subunit C</fullName>
        <ecNumber evidence="10">1.8.98.1</ecNumber>
    </submittedName>
</protein>
<evidence type="ECO:0000256" key="7">
    <source>
        <dbReference type="ARBA" id="ARBA00023004"/>
    </source>
</evidence>
<dbReference type="GO" id="GO:0051539">
    <property type="term" value="F:4 iron, 4 sulfur cluster binding"/>
    <property type="evidence" value="ECO:0007669"/>
    <property type="project" value="UniProtKB-KW"/>
</dbReference>
<sequence length="164" mass="18608">MDQTDAATELKDVSSELLTCMQCGTCSGSCPSGRYTSMVTRKIVRMARVNNKVLDDKNLWMCTTCYTCQERCPRQIKITDAILAIRTITVHDGCILPEHRRVSQLVLQYGHAVPINDAVKQKRKKLGMETLPETVHKYQDALLDVQTILKSCKFDELVAERQEE</sequence>
<dbReference type="NCBIfam" id="TIGR03290">
    <property type="entry name" value="CoB_CoM_SS_C"/>
    <property type="match status" value="1"/>
</dbReference>
<dbReference type="PANTHER" id="PTHR43255">
    <property type="entry name" value="IRON-SULFUR-BINDING OXIDOREDUCTASE FADF-RELATED-RELATED"/>
    <property type="match status" value="1"/>
</dbReference>
<evidence type="ECO:0000256" key="2">
    <source>
        <dbReference type="ARBA" id="ARBA00007097"/>
    </source>
</evidence>
<name>A0A811TBS8_9EURY</name>
<keyword evidence="4" id="KW-0479">Metal-binding</keyword>
<dbReference type="InterPro" id="IPR009051">
    <property type="entry name" value="Helical_ferredxn"/>
</dbReference>
<keyword evidence="7" id="KW-0408">Iron</keyword>
<keyword evidence="8" id="KW-0411">Iron-sulfur</keyword>